<protein>
    <submittedName>
        <fullName evidence="1">DUF2958 domain-containing protein</fullName>
    </submittedName>
</protein>
<organism evidence="1 2">
    <name type="scientific">Mesorhizobium waimense</name>
    <dbReference type="NCBI Taxonomy" id="1300307"/>
    <lineage>
        <taxon>Bacteria</taxon>
        <taxon>Pseudomonadati</taxon>
        <taxon>Pseudomonadota</taxon>
        <taxon>Alphaproteobacteria</taxon>
        <taxon>Hyphomicrobiales</taxon>
        <taxon>Phyllobacteriaceae</taxon>
        <taxon>Mesorhizobium</taxon>
    </lineage>
</organism>
<dbReference type="Pfam" id="PF11171">
    <property type="entry name" value="DUF2958"/>
    <property type="match status" value="1"/>
</dbReference>
<evidence type="ECO:0000313" key="1">
    <source>
        <dbReference type="EMBL" id="RJT28144.1"/>
    </source>
</evidence>
<keyword evidence="2" id="KW-1185">Reference proteome</keyword>
<dbReference type="Proteomes" id="UP000272706">
    <property type="component" value="Unassembled WGS sequence"/>
</dbReference>
<gene>
    <name evidence="1" type="ORF">D3227_34750</name>
</gene>
<reference evidence="1 2" key="1">
    <citation type="submission" date="2018-09" db="EMBL/GenBank/DDBJ databases">
        <title>Mesorhizobium carmichaelinearum sp. nov. isolated from Carmichaelinea spp. root nodules in New Zealand.</title>
        <authorList>
            <person name="De Meyer S.E."/>
        </authorList>
    </citation>
    <scope>NUCLEOTIDE SEQUENCE [LARGE SCALE GENOMIC DNA]</scope>
    <source>
        <strain evidence="1 2">ICMP19557</strain>
    </source>
</reference>
<proteinExistence type="predicted"/>
<accession>A0A3A5K7C6</accession>
<name>A0A3A5K7C6_9HYPH</name>
<dbReference type="AlphaFoldDB" id="A0A3A5K7C6"/>
<comment type="caution">
    <text evidence="1">The sequence shown here is derived from an EMBL/GenBank/DDBJ whole genome shotgun (WGS) entry which is preliminary data.</text>
</comment>
<dbReference type="OrthoDB" id="1070337at2"/>
<dbReference type="InterPro" id="IPR021341">
    <property type="entry name" value="DUF2958"/>
</dbReference>
<sequence length="117" mass="12860">MFSTGPIERLSELKEMRGSMHLPIERDLHFRPNKSLSACAEEAAVSGMSLPNGCEKAPLQRRLLILKLHQKVPSGKSSYESRSLASLDTLPLRMASSVARRKMGKCFCTAASRSAGR</sequence>
<dbReference type="EMBL" id="QZWZ01000055">
    <property type="protein sequence ID" value="RJT28144.1"/>
    <property type="molecule type" value="Genomic_DNA"/>
</dbReference>
<evidence type="ECO:0000313" key="2">
    <source>
        <dbReference type="Proteomes" id="UP000272706"/>
    </source>
</evidence>